<evidence type="ECO:0000313" key="1">
    <source>
        <dbReference type="EMBL" id="MBW0471605.1"/>
    </source>
</evidence>
<accession>A0A9Q3BUX3</accession>
<reference evidence="1" key="1">
    <citation type="submission" date="2021-03" db="EMBL/GenBank/DDBJ databases">
        <title>Draft genome sequence of rust myrtle Austropuccinia psidii MF-1, a brazilian biotype.</title>
        <authorList>
            <person name="Quecine M.C."/>
            <person name="Pachon D.M.R."/>
            <person name="Bonatelli M.L."/>
            <person name="Correr F.H."/>
            <person name="Franceschini L.M."/>
            <person name="Leite T.F."/>
            <person name="Margarido G.R.A."/>
            <person name="Almeida C.A."/>
            <person name="Ferrarezi J.A."/>
            <person name="Labate C.A."/>
        </authorList>
    </citation>
    <scope>NUCLEOTIDE SEQUENCE</scope>
    <source>
        <strain evidence="1">MF-1</strain>
    </source>
</reference>
<evidence type="ECO:0000313" key="2">
    <source>
        <dbReference type="Proteomes" id="UP000765509"/>
    </source>
</evidence>
<keyword evidence="2" id="KW-1185">Reference proteome</keyword>
<protein>
    <submittedName>
        <fullName evidence="1">Uncharacterized protein</fullName>
    </submittedName>
</protein>
<organism evidence="1 2">
    <name type="scientific">Austropuccinia psidii MF-1</name>
    <dbReference type="NCBI Taxonomy" id="1389203"/>
    <lineage>
        <taxon>Eukaryota</taxon>
        <taxon>Fungi</taxon>
        <taxon>Dikarya</taxon>
        <taxon>Basidiomycota</taxon>
        <taxon>Pucciniomycotina</taxon>
        <taxon>Pucciniomycetes</taxon>
        <taxon>Pucciniales</taxon>
        <taxon>Sphaerophragmiaceae</taxon>
        <taxon>Austropuccinia</taxon>
    </lineage>
</organism>
<name>A0A9Q3BUX3_9BASI</name>
<proteinExistence type="predicted"/>
<dbReference type="AlphaFoldDB" id="A0A9Q3BUX3"/>
<comment type="caution">
    <text evidence="1">The sequence shown here is derived from an EMBL/GenBank/DDBJ whole genome shotgun (WGS) entry which is preliminary data.</text>
</comment>
<dbReference type="Proteomes" id="UP000765509">
    <property type="component" value="Unassembled WGS sequence"/>
</dbReference>
<gene>
    <name evidence="1" type="ORF">O181_011320</name>
</gene>
<dbReference type="EMBL" id="AVOT02002813">
    <property type="protein sequence ID" value="MBW0471605.1"/>
    <property type="molecule type" value="Genomic_DNA"/>
</dbReference>
<sequence length="68" mass="7629">MLVRFVSACAAQMHTISSLGYPAWLQLNHTPKRRKKLGRVWPISSTLSPSQPLLCESSLPAELRSFSF</sequence>